<evidence type="ECO:0000313" key="15">
    <source>
        <dbReference type="Proteomes" id="UP000005555"/>
    </source>
</evidence>
<comment type="function">
    <text evidence="10 12">Specifically methylates the N3 position of the uracil ring of uridine 1498 (m3U1498) in 16S rRNA. Acts on the fully assembled 30S ribosomal subunit.</text>
</comment>
<dbReference type="Proteomes" id="UP000005555">
    <property type="component" value="Unassembled WGS sequence"/>
</dbReference>
<comment type="similarity">
    <text evidence="2 12">Belongs to the RNA methyltransferase RsmE family.</text>
</comment>
<dbReference type="PANTHER" id="PTHR30027:SF3">
    <property type="entry name" value="16S RRNA (URACIL(1498)-N(3))-METHYLTRANSFERASE"/>
    <property type="match status" value="1"/>
</dbReference>
<name>Q1YTT0_9GAMM</name>
<dbReference type="InterPro" id="IPR015947">
    <property type="entry name" value="PUA-like_sf"/>
</dbReference>
<dbReference type="HOGENOM" id="CLU_067442_1_0_6"/>
<dbReference type="eggNOG" id="COG1385">
    <property type="taxonomic scope" value="Bacteria"/>
</dbReference>
<evidence type="ECO:0000259" key="13">
    <source>
        <dbReference type="Pfam" id="PF04452"/>
    </source>
</evidence>
<dbReference type="PANTHER" id="PTHR30027">
    <property type="entry name" value="RIBOSOMAL RNA SMALL SUBUNIT METHYLTRANSFERASE E"/>
    <property type="match status" value="1"/>
</dbReference>
<dbReference type="GO" id="GO:0070475">
    <property type="term" value="P:rRNA base methylation"/>
    <property type="evidence" value="ECO:0007669"/>
    <property type="project" value="TreeGrafter"/>
</dbReference>
<evidence type="ECO:0000313" key="14">
    <source>
        <dbReference type="EMBL" id="EAS47407.1"/>
    </source>
</evidence>
<evidence type="ECO:0000256" key="10">
    <source>
        <dbReference type="ARBA" id="ARBA00025699"/>
    </source>
</evidence>
<dbReference type="STRING" id="314287.GB2207_01347"/>
<evidence type="ECO:0000256" key="5">
    <source>
        <dbReference type="ARBA" id="ARBA00022490"/>
    </source>
</evidence>
<organism evidence="14 15">
    <name type="scientific">gamma proteobacterium HTCC2207</name>
    <dbReference type="NCBI Taxonomy" id="314287"/>
    <lineage>
        <taxon>Bacteria</taxon>
        <taxon>Pseudomonadati</taxon>
        <taxon>Pseudomonadota</taxon>
        <taxon>Gammaproteobacteria</taxon>
        <taxon>Cellvibrionales</taxon>
        <taxon>Porticoccaceae</taxon>
        <taxon>SAR92 clade</taxon>
    </lineage>
</organism>
<dbReference type="GO" id="GO:0070042">
    <property type="term" value="F:rRNA (uridine-N3-)-methyltransferase activity"/>
    <property type="evidence" value="ECO:0007669"/>
    <property type="project" value="TreeGrafter"/>
</dbReference>
<evidence type="ECO:0000256" key="3">
    <source>
        <dbReference type="ARBA" id="ARBA00012328"/>
    </source>
</evidence>
<dbReference type="EC" id="2.1.1.193" evidence="3 12"/>
<dbReference type="GO" id="GO:0005737">
    <property type="term" value="C:cytoplasm"/>
    <property type="evidence" value="ECO:0007669"/>
    <property type="project" value="UniProtKB-SubCell"/>
</dbReference>
<keyword evidence="15" id="KW-1185">Reference proteome</keyword>
<dbReference type="NCBIfam" id="NF008700">
    <property type="entry name" value="PRK11713.5-4"/>
    <property type="match status" value="1"/>
</dbReference>
<proteinExistence type="inferred from homology"/>
<dbReference type="SUPFAM" id="SSF88697">
    <property type="entry name" value="PUA domain-like"/>
    <property type="match status" value="1"/>
</dbReference>
<dbReference type="Pfam" id="PF04452">
    <property type="entry name" value="Methyltrans_RNA"/>
    <property type="match status" value="1"/>
</dbReference>
<keyword evidence="6 12" id="KW-0698">rRNA processing</keyword>
<evidence type="ECO:0000256" key="7">
    <source>
        <dbReference type="ARBA" id="ARBA00022603"/>
    </source>
</evidence>
<keyword evidence="7 12" id="KW-0489">Methyltransferase</keyword>
<dbReference type="AlphaFoldDB" id="Q1YTT0"/>
<keyword evidence="9 12" id="KW-0949">S-adenosyl-L-methionine</keyword>
<evidence type="ECO:0000256" key="6">
    <source>
        <dbReference type="ARBA" id="ARBA00022552"/>
    </source>
</evidence>
<comment type="caution">
    <text evidence="14">The sequence shown here is derived from an EMBL/GenBank/DDBJ whole genome shotgun (WGS) entry which is preliminary data.</text>
</comment>
<dbReference type="InterPro" id="IPR046886">
    <property type="entry name" value="RsmE_MTase_dom"/>
</dbReference>
<dbReference type="InterPro" id="IPR029028">
    <property type="entry name" value="Alpha/beta_knot_MTases"/>
</dbReference>
<evidence type="ECO:0000256" key="11">
    <source>
        <dbReference type="ARBA" id="ARBA00047944"/>
    </source>
</evidence>
<dbReference type="EMBL" id="AAPI01000002">
    <property type="protein sequence ID" value="EAS47407.1"/>
    <property type="molecule type" value="Genomic_DNA"/>
</dbReference>
<evidence type="ECO:0000256" key="2">
    <source>
        <dbReference type="ARBA" id="ARBA00005528"/>
    </source>
</evidence>
<sequence length="236" mass="25848">MNLLLLKPDQITQQSATVSGRQFDHLLTVQRAQVGDSVRIGVIDGPMGQGIIKALGSEQATLEITLDSPPPPAIPLRLILALPRPKMLRRTLQSITAMGVKEIYLVNSSRVEKSFWQSPFLQPEALEEQMILGLEQARDTQMPNLHLRKRFKPFVEDELGNIAKGSQALVAHPVTEVPCPINCDSAVTLAIGPEGGFIPYEIELLSSIGFQSVHLGPRILRVEVAVPALISRLFPA</sequence>
<reference evidence="14 15" key="1">
    <citation type="submission" date="2006-03" db="EMBL/GenBank/DDBJ databases">
        <authorList>
            <person name="Giovannoni S.J."/>
            <person name="Cho J.-C."/>
            <person name="Ferriera S."/>
            <person name="Johnson J."/>
            <person name="Kravitz S."/>
            <person name="Halpern A."/>
            <person name="Remington K."/>
            <person name="Beeson K."/>
            <person name="Tran B."/>
            <person name="Rogers Y.-H."/>
            <person name="Friedman R."/>
            <person name="Venter J.C."/>
        </authorList>
    </citation>
    <scope>NUCLEOTIDE SEQUENCE [LARGE SCALE GENOMIC DNA]</scope>
    <source>
        <strain evidence="14 15">HTCC2207</strain>
    </source>
</reference>
<dbReference type="OrthoDB" id="9815641at2"/>
<gene>
    <name evidence="14" type="ORF">GB2207_01347</name>
</gene>
<dbReference type="NCBIfam" id="TIGR00046">
    <property type="entry name" value="RsmE family RNA methyltransferase"/>
    <property type="match status" value="1"/>
</dbReference>
<feature type="domain" description="Ribosomal RNA small subunit methyltransferase E methyltransferase" evidence="13">
    <location>
        <begin position="74"/>
        <end position="232"/>
    </location>
</feature>
<evidence type="ECO:0000256" key="9">
    <source>
        <dbReference type="ARBA" id="ARBA00022691"/>
    </source>
</evidence>
<dbReference type="InterPro" id="IPR006700">
    <property type="entry name" value="RsmE"/>
</dbReference>
<dbReference type="SUPFAM" id="SSF75217">
    <property type="entry name" value="alpha/beta knot"/>
    <property type="match status" value="1"/>
</dbReference>
<protein>
    <recommendedName>
        <fullName evidence="4 12">Ribosomal RNA small subunit methyltransferase E</fullName>
        <ecNumber evidence="3 12">2.1.1.193</ecNumber>
    </recommendedName>
</protein>
<keyword evidence="8 12" id="KW-0808">Transferase</keyword>
<dbReference type="Gene3D" id="3.40.1280.10">
    <property type="match status" value="1"/>
</dbReference>
<accession>Q1YTT0</accession>
<evidence type="ECO:0000256" key="12">
    <source>
        <dbReference type="PIRNR" id="PIRNR015601"/>
    </source>
</evidence>
<evidence type="ECO:0000256" key="8">
    <source>
        <dbReference type="ARBA" id="ARBA00022679"/>
    </source>
</evidence>
<keyword evidence="5 12" id="KW-0963">Cytoplasm</keyword>
<dbReference type="InterPro" id="IPR029026">
    <property type="entry name" value="tRNA_m1G_MTases_N"/>
</dbReference>
<comment type="catalytic activity">
    <reaction evidence="11 12">
        <text>uridine(1498) in 16S rRNA + S-adenosyl-L-methionine = N(3)-methyluridine(1498) in 16S rRNA + S-adenosyl-L-homocysteine + H(+)</text>
        <dbReference type="Rhea" id="RHEA:42920"/>
        <dbReference type="Rhea" id="RHEA-COMP:10283"/>
        <dbReference type="Rhea" id="RHEA-COMP:10284"/>
        <dbReference type="ChEBI" id="CHEBI:15378"/>
        <dbReference type="ChEBI" id="CHEBI:57856"/>
        <dbReference type="ChEBI" id="CHEBI:59789"/>
        <dbReference type="ChEBI" id="CHEBI:65315"/>
        <dbReference type="ChEBI" id="CHEBI:74502"/>
        <dbReference type="EC" id="2.1.1.193"/>
    </reaction>
</comment>
<evidence type="ECO:0000256" key="1">
    <source>
        <dbReference type="ARBA" id="ARBA00004496"/>
    </source>
</evidence>
<dbReference type="CDD" id="cd18084">
    <property type="entry name" value="RsmE-like"/>
    <property type="match status" value="1"/>
</dbReference>
<evidence type="ECO:0000256" key="4">
    <source>
        <dbReference type="ARBA" id="ARBA00013673"/>
    </source>
</evidence>
<dbReference type="PIRSF" id="PIRSF015601">
    <property type="entry name" value="MTase_slr0722"/>
    <property type="match status" value="1"/>
</dbReference>
<comment type="subcellular location">
    <subcellularLocation>
        <location evidence="1 12">Cytoplasm</location>
    </subcellularLocation>
</comment>